<feature type="region of interest" description="Disordered" evidence="1">
    <location>
        <begin position="30"/>
        <end position="57"/>
    </location>
</feature>
<evidence type="ECO:0000256" key="2">
    <source>
        <dbReference type="SAM" id="SignalP"/>
    </source>
</evidence>
<dbReference type="PANTHER" id="PTHR35567">
    <property type="entry name" value="MALATE DEHYDROGENASE (AFU_ORTHOLOGUE AFUA_2G13800)"/>
    <property type="match status" value="1"/>
</dbReference>
<sequence length="228" mass="23306">MLTSFFLTAFALAPLAVALPMRLPSPAGAVQGRQDGFPAGFPNPFNPSNAPFPRDPAAAACDTSKLQLPSSALAAPTGKLLMVALGQGTQNYTCSDTSSAPASVGALAQLSDATCALASDPSITTSGLNTKVSAAVGTHFFLDATTPDFDVSTLGNTVVKKAQAADAPNAASDVPWLRLTTQASGTTSQVKEIYRVNTVGGKAPASCAGQTPGQVFTVPYEAQYWFFG</sequence>
<protein>
    <recommendedName>
        <fullName evidence="5">Malate dehydrogenase</fullName>
    </recommendedName>
</protein>
<feature type="signal peptide" evidence="2">
    <location>
        <begin position="1"/>
        <end position="18"/>
    </location>
</feature>
<dbReference type="AlphaFoldDB" id="A0A9Q8ZEC0"/>
<dbReference type="VEuPathDB" id="FungiDB:yc1106_08393"/>
<evidence type="ECO:0000313" key="3">
    <source>
        <dbReference type="EMBL" id="USP81119.1"/>
    </source>
</evidence>
<keyword evidence="2" id="KW-0732">Signal</keyword>
<reference evidence="3" key="1">
    <citation type="submission" date="2021-12" db="EMBL/GenBank/DDBJ databases">
        <title>Curvularia clavata genome.</title>
        <authorList>
            <person name="Cao Y."/>
        </authorList>
    </citation>
    <scope>NUCLEOTIDE SEQUENCE</scope>
    <source>
        <strain evidence="3">Yc1106</strain>
    </source>
</reference>
<feature type="chain" id="PRO_5040340859" description="Malate dehydrogenase" evidence="2">
    <location>
        <begin position="19"/>
        <end position="228"/>
    </location>
</feature>
<dbReference type="EMBL" id="CP089279">
    <property type="protein sequence ID" value="USP81119.1"/>
    <property type="molecule type" value="Genomic_DNA"/>
</dbReference>
<name>A0A9Q8ZEC0_CURCL</name>
<keyword evidence="4" id="KW-1185">Reference proteome</keyword>
<dbReference type="PANTHER" id="PTHR35567:SF11">
    <property type="entry name" value="MALATE DEHYDROGENASE (AFU_ORTHOLOGUE AFUA_2G13800)"/>
    <property type="match status" value="1"/>
</dbReference>
<evidence type="ECO:0000256" key="1">
    <source>
        <dbReference type="SAM" id="MobiDB-lite"/>
    </source>
</evidence>
<dbReference type="Pfam" id="PF11937">
    <property type="entry name" value="DUF3455"/>
    <property type="match status" value="1"/>
</dbReference>
<evidence type="ECO:0008006" key="5">
    <source>
        <dbReference type="Google" id="ProtNLM"/>
    </source>
</evidence>
<accession>A0A9Q8ZEC0</accession>
<dbReference type="OrthoDB" id="1859733at2759"/>
<evidence type="ECO:0000313" key="4">
    <source>
        <dbReference type="Proteomes" id="UP001056012"/>
    </source>
</evidence>
<organism evidence="3 4">
    <name type="scientific">Curvularia clavata</name>
    <dbReference type="NCBI Taxonomy" id="95742"/>
    <lineage>
        <taxon>Eukaryota</taxon>
        <taxon>Fungi</taxon>
        <taxon>Dikarya</taxon>
        <taxon>Ascomycota</taxon>
        <taxon>Pezizomycotina</taxon>
        <taxon>Dothideomycetes</taxon>
        <taxon>Pleosporomycetidae</taxon>
        <taxon>Pleosporales</taxon>
        <taxon>Pleosporineae</taxon>
        <taxon>Pleosporaceae</taxon>
        <taxon>Curvularia</taxon>
    </lineage>
</organism>
<proteinExistence type="predicted"/>
<gene>
    <name evidence="3" type="ORF">yc1106_08393</name>
</gene>
<feature type="compositionally biased region" description="Low complexity" evidence="1">
    <location>
        <begin position="36"/>
        <end position="52"/>
    </location>
</feature>
<dbReference type="InterPro" id="IPR021851">
    <property type="entry name" value="DUF3455"/>
</dbReference>
<dbReference type="Proteomes" id="UP001056012">
    <property type="component" value="Chromosome 6"/>
</dbReference>